<organism evidence="1 2">
    <name type="scientific">Rubus argutus</name>
    <name type="common">Southern blackberry</name>
    <dbReference type="NCBI Taxonomy" id="59490"/>
    <lineage>
        <taxon>Eukaryota</taxon>
        <taxon>Viridiplantae</taxon>
        <taxon>Streptophyta</taxon>
        <taxon>Embryophyta</taxon>
        <taxon>Tracheophyta</taxon>
        <taxon>Spermatophyta</taxon>
        <taxon>Magnoliopsida</taxon>
        <taxon>eudicotyledons</taxon>
        <taxon>Gunneridae</taxon>
        <taxon>Pentapetalae</taxon>
        <taxon>rosids</taxon>
        <taxon>fabids</taxon>
        <taxon>Rosales</taxon>
        <taxon>Rosaceae</taxon>
        <taxon>Rosoideae</taxon>
        <taxon>Rosoideae incertae sedis</taxon>
        <taxon>Rubus</taxon>
    </lineage>
</organism>
<comment type="caution">
    <text evidence="1">The sequence shown here is derived from an EMBL/GenBank/DDBJ whole genome shotgun (WGS) entry which is preliminary data.</text>
</comment>
<gene>
    <name evidence="1" type="ORF">M0R45_030633</name>
</gene>
<proteinExistence type="predicted"/>
<reference evidence="1 2" key="1">
    <citation type="journal article" date="2023" name="G3 (Bethesda)">
        <title>A chromosome-length genome assembly and annotation of blackberry (Rubus argutus, cv. 'Hillquist').</title>
        <authorList>
            <person name="Bruna T."/>
            <person name="Aryal R."/>
            <person name="Dudchenko O."/>
            <person name="Sargent D.J."/>
            <person name="Mead D."/>
            <person name="Buti M."/>
            <person name="Cavallini A."/>
            <person name="Hytonen T."/>
            <person name="Andres J."/>
            <person name="Pham M."/>
            <person name="Weisz D."/>
            <person name="Mascagni F."/>
            <person name="Usai G."/>
            <person name="Natali L."/>
            <person name="Bassil N."/>
            <person name="Fernandez G.E."/>
            <person name="Lomsadze A."/>
            <person name="Armour M."/>
            <person name="Olukolu B."/>
            <person name="Poorten T."/>
            <person name="Britton C."/>
            <person name="Davik J."/>
            <person name="Ashrafi H."/>
            <person name="Aiden E.L."/>
            <person name="Borodovsky M."/>
            <person name="Worthington M."/>
        </authorList>
    </citation>
    <scope>NUCLEOTIDE SEQUENCE [LARGE SCALE GENOMIC DNA]</scope>
    <source>
        <tissue evidence="1">Leaf</tissue>
    </source>
</reference>
<sequence>MVVRRELVSPGFAAATIRSRGSISGSRRRVATVVEEIDEGGLHGDAAAVTGTATAWRRGMRCGIAEKGVVIVVLELQVWNELVVVGLGELVG</sequence>
<evidence type="ECO:0000313" key="2">
    <source>
        <dbReference type="Proteomes" id="UP001457282"/>
    </source>
</evidence>
<accession>A0AAW1WEV6</accession>
<name>A0AAW1WEV6_RUBAR</name>
<dbReference type="EMBL" id="JBEDUW010000006">
    <property type="protein sequence ID" value="KAK9922153.1"/>
    <property type="molecule type" value="Genomic_DNA"/>
</dbReference>
<keyword evidence="2" id="KW-1185">Reference proteome</keyword>
<dbReference type="AlphaFoldDB" id="A0AAW1WEV6"/>
<dbReference type="Proteomes" id="UP001457282">
    <property type="component" value="Unassembled WGS sequence"/>
</dbReference>
<protein>
    <submittedName>
        <fullName evidence="1">Uncharacterized protein</fullName>
    </submittedName>
</protein>
<evidence type="ECO:0000313" key="1">
    <source>
        <dbReference type="EMBL" id="KAK9922153.1"/>
    </source>
</evidence>